<organism evidence="8 9">
    <name type="scientific">Vibrio galatheae</name>
    <dbReference type="NCBI Taxonomy" id="579748"/>
    <lineage>
        <taxon>Bacteria</taxon>
        <taxon>Pseudomonadati</taxon>
        <taxon>Pseudomonadota</taxon>
        <taxon>Gammaproteobacteria</taxon>
        <taxon>Vibrionales</taxon>
        <taxon>Vibrionaceae</taxon>
        <taxon>Vibrio</taxon>
    </lineage>
</organism>
<evidence type="ECO:0000256" key="4">
    <source>
        <dbReference type="ARBA" id="ARBA00023139"/>
    </source>
</evidence>
<dbReference type="STRING" id="579748.TW81_17075"/>
<evidence type="ECO:0000256" key="6">
    <source>
        <dbReference type="ARBA" id="ARBA00023288"/>
    </source>
</evidence>
<keyword evidence="7" id="KW-1133">Transmembrane helix</keyword>
<evidence type="ECO:0000256" key="1">
    <source>
        <dbReference type="ARBA" id="ARBA00004459"/>
    </source>
</evidence>
<evidence type="ECO:0000256" key="2">
    <source>
        <dbReference type="ARBA" id="ARBA00022729"/>
    </source>
</evidence>
<protein>
    <submittedName>
        <fullName evidence="8">Lipopeptide</fullName>
    </submittedName>
</protein>
<dbReference type="AlphaFoldDB" id="A0A0F4NFJ8"/>
<evidence type="ECO:0000313" key="9">
    <source>
        <dbReference type="Proteomes" id="UP000033673"/>
    </source>
</evidence>
<accession>A0A0F4NFJ8</accession>
<evidence type="ECO:0000256" key="3">
    <source>
        <dbReference type="ARBA" id="ARBA00023136"/>
    </source>
</evidence>
<keyword evidence="3 7" id="KW-0472">Membrane</keyword>
<dbReference type="Pfam" id="PF13627">
    <property type="entry name" value="LptM_cons"/>
    <property type="match status" value="1"/>
</dbReference>
<comment type="caution">
    <text evidence="8">The sequence shown here is derived from an EMBL/GenBank/DDBJ whole genome shotgun (WGS) entry which is preliminary data.</text>
</comment>
<keyword evidence="4" id="KW-0564">Palmitate</keyword>
<dbReference type="PATRIC" id="fig|579748.3.peg.3523"/>
<dbReference type="GO" id="GO:0009279">
    <property type="term" value="C:cell outer membrane"/>
    <property type="evidence" value="ECO:0007669"/>
    <property type="project" value="UniProtKB-SubCell"/>
</dbReference>
<dbReference type="NCBIfam" id="NF047847">
    <property type="entry name" value="SS_mature_LptM"/>
    <property type="match status" value="1"/>
</dbReference>
<keyword evidence="6" id="KW-0449">Lipoprotein</keyword>
<keyword evidence="9" id="KW-1185">Reference proteome</keyword>
<dbReference type="OrthoDB" id="8550022at2"/>
<evidence type="ECO:0000313" key="8">
    <source>
        <dbReference type="EMBL" id="KJY81623.1"/>
    </source>
</evidence>
<comment type="subcellular location">
    <subcellularLocation>
        <location evidence="1">Cell outer membrane</location>
        <topology evidence="1">Lipid-anchor</topology>
    </subcellularLocation>
</comment>
<evidence type="ECO:0000256" key="5">
    <source>
        <dbReference type="ARBA" id="ARBA00023237"/>
    </source>
</evidence>
<dbReference type="InterPro" id="IPR032831">
    <property type="entry name" value="LptM_cons"/>
</dbReference>
<name>A0A0F4NFJ8_9VIBR</name>
<reference evidence="8 9" key="1">
    <citation type="journal article" date="2015" name="BMC Genomics">
        <title>Genome mining reveals unlocked bioactive potential of marine Gram-negative bacteria.</title>
        <authorList>
            <person name="Machado H."/>
            <person name="Sonnenschein E.C."/>
            <person name="Melchiorsen J."/>
            <person name="Gram L."/>
        </authorList>
    </citation>
    <scope>NUCLEOTIDE SEQUENCE [LARGE SCALE GENOMIC DNA]</scope>
    <source>
        <strain evidence="8 9">S2757</strain>
    </source>
</reference>
<keyword evidence="2" id="KW-0732">Signal</keyword>
<dbReference type="Proteomes" id="UP000033673">
    <property type="component" value="Unassembled WGS sequence"/>
</dbReference>
<keyword evidence="5" id="KW-0998">Cell outer membrane</keyword>
<feature type="transmembrane region" description="Helical" evidence="7">
    <location>
        <begin position="6"/>
        <end position="24"/>
    </location>
</feature>
<proteinExistence type="predicted"/>
<feature type="transmembrane region" description="Helical" evidence="7">
    <location>
        <begin position="36"/>
        <end position="59"/>
    </location>
</feature>
<sequence length="71" mass="7751">MKFRIVHLIYPIAFLDCGAIIGGIDRIITIELMKKSLVALFIFSVLGLAGCGQTGPLYMPEDAPQTEQPSQ</sequence>
<keyword evidence="7" id="KW-0812">Transmembrane</keyword>
<gene>
    <name evidence="8" type="ORF">TW81_17075</name>
</gene>
<dbReference type="EMBL" id="JXXV01000033">
    <property type="protein sequence ID" value="KJY81623.1"/>
    <property type="molecule type" value="Genomic_DNA"/>
</dbReference>
<evidence type="ECO:0000256" key="7">
    <source>
        <dbReference type="SAM" id="Phobius"/>
    </source>
</evidence>